<feature type="transmembrane region" description="Helical" evidence="1">
    <location>
        <begin position="6"/>
        <end position="27"/>
    </location>
</feature>
<evidence type="ECO:0008006" key="4">
    <source>
        <dbReference type="Google" id="ProtNLM"/>
    </source>
</evidence>
<keyword evidence="1" id="KW-1133">Transmembrane helix</keyword>
<keyword evidence="1" id="KW-0812">Transmembrane</keyword>
<accession>A0A4Q5M634</accession>
<comment type="caution">
    <text evidence="2">The sequence shown here is derived from an EMBL/GenBank/DDBJ whole genome shotgun (WGS) entry which is preliminary data.</text>
</comment>
<feature type="transmembrane region" description="Helical" evidence="1">
    <location>
        <begin position="66"/>
        <end position="84"/>
    </location>
</feature>
<evidence type="ECO:0000313" key="3">
    <source>
        <dbReference type="Proteomes" id="UP000293162"/>
    </source>
</evidence>
<dbReference type="RefSeq" id="WP_130019179.1">
    <property type="nucleotide sequence ID" value="NZ_SEWF01000002.1"/>
</dbReference>
<feature type="transmembrane region" description="Helical" evidence="1">
    <location>
        <begin position="34"/>
        <end position="54"/>
    </location>
</feature>
<dbReference type="Proteomes" id="UP000293162">
    <property type="component" value="Unassembled WGS sequence"/>
</dbReference>
<dbReference type="AlphaFoldDB" id="A0A4Q5M634"/>
<gene>
    <name evidence="2" type="ORF">EWM59_01520</name>
</gene>
<protein>
    <recommendedName>
        <fullName evidence="4">Lipoprotein</fullName>
    </recommendedName>
</protein>
<dbReference type="EMBL" id="SEWF01000002">
    <property type="protein sequence ID" value="RYU97397.1"/>
    <property type="molecule type" value="Genomic_DNA"/>
</dbReference>
<sequence>MKKSKIILPLVVILVVTIFSSCAPTGFTAHQHGFFYGVIHGLVFPFALISKLFTSEYGLYAENNTGFFYWLGFIIGIFGLGGGGRRATRR</sequence>
<dbReference type="OrthoDB" id="165386at2"/>
<evidence type="ECO:0000313" key="2">
    <source>
        <dbReference type="EMBL" id="RYU97397.1"/>
    </source>
</evidence>
<keyword evidence="3" id="KW-1185">Reference proteome</keyword>
<name>A0A4Q5M634_9BACT</name>
<dbReference type="PROSITE" id="PS51257">
    <property type="entry name" value="PROKAR_LIPOPROTEIN"/>
    <property type="match status" value="1"/>
</dbReference>
<reference evidence="2 3" key="1">
    <citation type="submission" date="2019-02" db="EMBL/GenBank/DDBJ databases">
        <title>Bacterial novel species Emticicia sp. 17J42-9 isolated from soil.</title>
        <authorList>
            <person name="Jung H.-Y."/>
        </authorList>
    </citation>
    <scope>NUCLEOTIDE SEQUENCE [LARGE SCALE GENOMIC DNA]</scope>
    <source>
        <strain evidence="2 3">17J42-9</strain>
    </source>
</reference>
<keyword evidence="1" id="KW-0472">Membrane</keyword>
<evidence type="ECO:0000256" key="1">
    <source>
        <dbReference type="SAM" id="Phobius"/>
    </source>
</evidence>
<proteinExistence type="predicted"/>
<organism evidence="2 3">
    <name type="scientific">Emticicia agri</name>
    <dbReference type="NCBI Taxonomy" id="2492393"/>
    <lineage>
        <taxon>Bacteria</taxon>
        <taxon>Pseudomonadati</taxon>
        <taxon>Bacteroidota</taxon>
        <taxon>Cytophagia</taxon>
        <taxon>Cytophagales</taxon>
        <taxon>Leadbetterellaceae</taxon>
        <taxon>Emticicia</taxon>
    </lineage>
</organism>